<protein>
    <submittedName>
        <fullName evidence="2">Uncharacterized protein</fullName>
    </submittedName>
</protein>
<comment type="caution">
    <text evidence="2">The sequence shown here is derived from an EMBL/GenBank/DDBJ whole genome shotgun (WGS) entry which is preliminary data.</text>
</comment>
<dbReference type="EMBL" id="BHYM01000029">
    <property type="protein sequence ID" value="GCE39657.1"/>
    <property type="molecule type" value="Genomic_DNA"/>
</dbReference>
<evidence type="ECO:0000256" key="1">
    <source>
        <dbReference type="SAM" id="MobiDB-lite"/>
    </source>
</evidence>
<proteinExistence type="predicted"/>
<feature type="region of interest" description="Disordered" evidence="1">
    <location>
        <begin position="29"/>
        <end position="73"/>
    </location>
</feature>
<keyword evidence="3" id="KW-1185">Reference proteome</keyword>
<organism evidence="2 3">
    <name type="scientific">Rhodococcus wratislaviensis</name>
    <name type="common">Tsukamurella wratislaviensis</name>
    <dbReference type="NCBI Taxonomy" id="44752"/>
    <lineage>
        <taxon>Bacteria</taxon>
        <taxon>Bacillati</taxon>
        <taxon>Actinomycetota</taxon>
        <taxon>Actinomycetes</taxon>
        <taxon>Mycobacteriales</taxon>
        <taxon>Nocardiaceae</taxon>
        <taxon>Rhodococcus</taxon>
    </lineage>
</organism>
<dbReference type="AlphaFoldDB" id="A0A402C811"/>
<evidence type="ECO:0000313" key="3">
    <source>
        <dbReference type="Proteomes" id="UP000287519"/>
    </source>
</evidence>
<feature type="compositionally biased region" description="Polar residues" evidence="1">
    <location>
        <begin position="60"/>
        <end position="73"/>
    </location>
</feature>
<feature type="compositionally biased region" description="Basic and acidic residues" evidence="1">
    <location>
        <begin position="49"/>
        <end position="59"/>
    </location>
</feature>
<evidence type="ECO:0000313" key="2">
    <source>
        <dbReference type="EMBL" id="GCE39657.1"/>
    </source>
</evidence>
<dbReference type="Proteomes" id="UP000287519">
    <property type="component" value="Unassembled WGS sequence"/>
</dbReference>
<accession>A0A402C811</accession>
<name>A0A402C811_RHOWR</name>
<reference evidence="2 3" key="1">
    <citation type="submission" date="2018-11" db="EMBL/GenBank/DDBJ databases">
        <title>Microbial catabolism of amino acid.</title>
        <authorList>
            <person name="Hibi M."/>
            <person name="Ogawa J."/>
        </authorList>
    </citation>
    <scope>NUCLEOTIDE SEQUENCE [LARGE SCALE GENOMIC DNA]</scope>
    <source>
        <strain evidence="2 3">C31-06</strain>
    </source>
</reference>
<gene>
    <name evidence="2" type="ORF">Rhow_003181</name>
</gene>
<sequence>MLNNLALRCILRHSRGEISGSAIRLRGIARSAATAKSPTPPQLPRPIRGHPDRCRRDRPPTSTGSTRPYSPRE</sequence>